<sequence>MARLCLPHAHDAPPQRSWDTYMRKRHFILTESPAMASTIESPALLTAPNIDQDPNIILIIEAEPRTHGAEALVLTHNRARYFPPDEFSQPGSREHTPSPEPEGSKTFWTKKYHHLCLTFDKPPKNAGRGFSFGSDKAVCDVLLAPNRTCHHISRVHFYITFDEQGRLILKDESTYGTALSYDGWGGALRRRRFQWILFPEFTIQIHLPNFALDIVQLKSRSCYLEYQRNLTKFLDNSHDAVLALAGLDVQSYGSGSTDHLTDPYSPGQQPIYFPRAVLGQGGFGKVFLVSHLSNGMVYAAKELLKGSSLRNEAAILRNISHLTPSQKHVVQYVDFTEVPTTQLIMEYLPLGNLDDQHKKSPITESEARKLLLQGLDALQYLHSRKNPITHRDIKPENILVLGRGANFHIKLSDFGPSKDIPLLKTNCGTPSYKPPEIFRVYKQRKSEKDPQKRASLLYDNKVDVWALGVVVLQYIVDLTDEELPWYEQITRTVKDMLQHRPDDPFIALLSKMLRMNPSTRPSSENCFQEATRTGMASPGDLKEDKTSNDDNTSDPITAEVLKPELASPNVPTPIVSGTNRVPGAKRDPSPTGPSGHRTKRPRINQISLTNRPYYSMAMEILNELHLRGALIEIERNDQEILSAVELICEEFSRQKITNIDITYSVESQGVIIKACRADRSGEFVLGHFTSMAPFTSPMELAYQLIIQNSEKEEITSPVDMKTRSKWPASHKSSTPSIR</sequence>
<evidence type="ECO:0000256" key="5">
    <source>
        <dbReference type="ARBA" id="ARBA00022741"/>
    </source>
</evidence>
<dbReference type="PROSITE" id="PS50011">
    <property type="entry name" value="PROTEIN_KINASE_DOM"/>
    <property type="match status" value="1"/>
</dbReference>
<dbReference type="Pfam" id="PF00069">
    <property type="entry name" value="Pkinase"/>
    <property type="match status" value="1"/>
</dbReference>
<dbReference type="HOGENOM" id="CLU_024446_0_0_1"/>
<accession>C0NX51</accession>
<evidence type="ECO:0000256" key="7">
    <source>
        <dbReference type="ARBA" id="ARBA00023006"/>
    </source>
</evidence>
<feature type="domain" description="Protein kinase" evidence="12">
    <location>
        <begin position="272"/>
        <end position="532"/>
    </location>
</feature>
<dbReference type="SMART" id="SM00220">
    <property type="entry name" value="S_TKc"/>
    <property type="match status" value="1"/>
</dbReference>
<feature type="binding site" evidence="9">
    <location>
        <position position="301"/>
    </location>
    <ligand>
        <name>ATP</name>
        <dbReference type="ChEBI" id="CHEBI:30616"/>
    </ligand>
</feature>
<evidence type="ECO:0000256" key="8">
    <source>
        <dbReference type="ARBA" id="ARBA00030237"/>
    </source>
</evidence>
<dbReference type="Pfam" id="PF00498">
    <property type="entry name" value="FHA"/>
    <property type="match status" value="1"/>
</dbReference>
<evidence type="ECO:0000256" key="4">
    <source>
        <dbReference type="ARBA" id="ARBA00019599"/>
    </source>
</evidence>
<evidence type="ECO:0000256" key="6">
    <source>
        <dbReference type="ARBA" id="ARBA00022840"/>
    </source>
</evidence>
<dbReference type="InterPro" id="IPR008271">
    <property type="entry name" value="Ser/Thr_kinase_AS"/>
</dbReference>
<keyword evidence="14" id="KW-1185">Reference proteome</keyword>
<comment type="subcellular location">
    <subcellularLocation>
        <location evidence="1">Preautophagosomal structure membrane</location>
        <topology evidence="1">Peripheral membrane protein</topology>
    </subcellularLocation>
</comment>
<keyword evidence="5 9" id="KW-0547">Nucleotide-binding</keyword>
<evidence type="ECO:0000256" key="2">
    <source>
        <dbReference type="ARBA" id="ARBA00005575"/>
    </source>
</evidence>
<reference evidence="13" key="1">
    <citation type="submission" date="2009-02" db="EMBL/GenBank/DDBJ databases">
        <title>The Genome Sequence of Ajellomyces capsulatus strain G186AR.</title>
        <authorList>
            <consortium name="The Broad Institute Genome Sequencing Platform"/>
            <person name="Champion M."/>
            <person name="Cuomo C."/>
            <person name="Ma L.-J."/>
            <person name="Henn M.R."/>
            <person name="Sil A."/>
            <person name="Goldman B."/>
            <person name="Young S.K."/>
            <person name="Kodira C.D."/>
            <person name="Zeng Q."/>
            <person name="Koehrsen M."/>
            <person name="Alvarado L."/>
            <person name="Berlin A."/>
            <person name="Borenstein D."/>
            <person name="Chen Z."/>
            <person name="Engels R."/>
            <person name="Freedman E."/>
            <person name="Gellesch M."/>
            <person name="Goldberg J."/>
            <person name="Griggs A."/>
            <person name="Gujja S."/>
            <person name="Heiman D."/>
            <person name="Hepburn T."/>
            <person name="Howarth C."/>
            <person name="Jen D."/>
            <person name="Larson L."/>
            <person name="Lewis B."/>
            <person name="Mehta T."/>
            <person name="Park D."/>
            <person name="Pearson M."/>
            <person name="Roberts A."/>
            <person name="Saif S."/>
            <person name="Shea T."/>
            <person name="Shenoy N."/>
            <person name="Sisk P."/>
            <person name="Stolte C."/>
            <person name="Sykes S."/>
            <person name="Walk T."/>
            <person name="White J."/>
            <person name="Yandava C."/>
            <person name="Klein B."/>
            <person name="McEwen J.G."/>
            <person name="Puccia R."/>
            <person name="Goldman G.H."/>
            <person name="Felipe M.S."/>
            <person name="Nino-Vega G."/>
            <person name="San-Blas G."/>
            <person name="Taylor J."/>
            <person name="Mendoza L."/>
            <person name="Galagan J."/>
            <person name="Nusbaum C."/>
            <person name="Birren B."/>
        </authorList>
    </citation>
    <scope>NUCLEOTIDE SEQUENCE</scope>
    <source>
        <strain evidence="13">G186AR</strain>
    </source>
</reference>
<dbReference type="InterPro" id="IPR045269">
    <property type="entry name" value="Atg1-like"/>
</dbReference>
<dbReference type="GO" id="GO:0010506">
    <property type="term" value="P:regulation of autophagy"/>
    <property type="evidence" value="ECO:0007669"/>
    <property type="project" value="InterPro"/>
</dbReference>
<comment type="similarity">
    <text evidence="2">Belongs to the protein kinase superfamily. CAMK Ser/Thr protein kinase family. CHEK2 subfamily.</text>
</comment>
<evidence type="ECO:0000256" key="3">
    <source>
        <dbReference type="ARBA" id="ARBA00018572"/>
    </source>
</evidence>
<dbReference type="PROSITE" id="PS00107">
    <property type="entry name" value="PROTEIN_KINASE_ATP"/>
    <property type="match status" value="1"/>
</dbReference>
<evidence type="ECO:0000259" key="11">
    <source>
        <dbReference type="PROSITE" id="PS50006"/>
    </source>
</evidence>
<dbReference type="GO" id="GO:0005524">
    <property type="term" value="F:ATP binding"/>
    <property type="evidence" value="ECO:0007669"/>
    <property type="project" value="UniProtKB-UniRule"/>
</dbReference>
<dbReference type="EMBL" id="GG663375">
    <property type="protein sequence ID" value="EEH03917.1"/>
    <property type="molecule type" value="Genomic_DNA"/>
</dbReference>
<evidence type="ECO:0000256" key="1">
    <source>
        <dbReference type="ARBA" id="ARBA00004623"/>
    </source>
</evidence>
<dbReference type="Gene3D" id="2.60.200.20">
    <property type="match status" value="1"/>
</dbReference>
<organism evidence="13 14">
    <name type="scientific">Ajellomyces capsulatus (strain G186AR / H82 / ATCC MYA-2454 / RMSCC 2432)</name>
    <name type="common">Darling's disease fungus</name>
    <name type="synonym">Histoplasma capsulatum</name>
    <dbReference type="NCBI Taxonomy" id="447093"/>
    <lineage>
        <taxon>Eukaryota</taxon>
        <taxon>Fungi</taxon>
        <taxon>Dikarya</taxon>
        <taxon>Ascomycota</taxon>
        <taxon>Pezizomycotina</taxon>
        <taxon>Eurotiomycetes</taxon>
        <taxon>Eurotiomycetidae</taxon>
        <taxon>Onygenales</taxon>
        <taxon>Ajellomycetaceae</taxon>
        <taxon>Histoplasma</taxon>
    </lineage>
</organism>
<evidence type="ECO:0000259" key="12">
    <source>
        <dbReference type="PROSITE" id="PS50011"/>
    </source>
</evidence>
<dbReference type="RefSeq" id="XP_045284398.1">
    <property type="nucleotide sequence ID" value="XM_045435092.1"/>
</dbReference>
<dbReference type="SUPFAM" id="SSF49879">
    <property type="entry name" value="SMAD/FHA domain"/>
    <property type="match status" value="1"/>
</dbReference>
<keyword evidence="13" id="KW-0418">Kinase</keyword>
<dbReference type="GeneID" id="69041059"/>
<dbReference type="Proteomes" id="UP000001631">
    <property type="component" value="Unassembled WGS sequence"/>
</dbReference>
<feature type="region of interest" description="Disordered" evidence="10">
    <location>
        <begin position="533"/>
        <end position="603"/>
    </location>
</feature>
<dbReference type="GO" id="GO:0006914">
    <property type="term" value="P:autophagy"/>
    <property type="evidence" value="ECO:0007669"/>
    <property type="project" value="UniProtKB-KW"/>
</dbReference>
<keyword evidence="7" id="KW-0072">Autophagy</keyword>
<evidence type="ECO:0000313" key="13">
    <source>
        <dbReference type="EMBL" id="EEH03917.1"/>
    </source>
</evidence>
<dbReference type="PANTHER" id="PTHR24348:SF68">
    <property type="entry name" value="SERINE_THREONINE-PROTEIN KINASE ATG1C"/>
    <property type="match status" value="1"/>
</dbReference>
<dbReference type="FunCoup" id="C0NX51">
    <property type="interactions" value="329"/>
</dbReference>
<dbReference type="SUPFAM" id="SSF56112">
    <property type="entry name" value="Protein kinase-like (PK-like)"/>
    <property type="match status" value="1"/>
</dbReference>
<evidence type="ECO:0000256" key="9">
    <source>
        <dbReference type="PROSITE-ProRule" id="PRU10141"/>
    </source>
</evidence>
<dbReference type="InterPro" id="IPR011009">
    <property type="entry name" value="Kinase-like_dom_sf"/>
</dbReference>
<keyword evidence="6 9" id="KW-0067">ATP-binding</keyword>
<dbReference type="PROSITE" id="PS00108">
    <property type="entry name" value="PROTEIN_KINASE_ST"/>
    <property type="match status" value="1"/>
</dbReference>
<evidence type="ECO:0000313" key="14">
    <source>
        <dbReference type="Proteomes" id="UP000001631"/>
    </source>
</evidence>
<keyword evidence="13" id="KW-0808">Transferase</keyword>
<proteinExistence type="inferred from homology"/>
<dbReference type="CDD" id="cd00060">
    <property type="entry name" value="FHA"/>
    <property type="match status" value="1"/>
</dbReference>
<feature type="region of interest" description="Disordered" evidence="10">
    <location>
        <begin position="83"/>
        <end position="104"/>
    </location>
</feature>
<dbReference type="InParanoid" id="C0NX51"/>
<dbReference type="PANTHER" id="PTHR24348">
    <property type="entry name" value="SERINE/THREONINE-PROTEIN KINASE UNC-51-RELATED"/>
    <property type="match status" value="1"/>
</dbReference>
<dbReference type="GO" id="GO:0004674">
    <property type="term" value="F:protein serine/threonine kinase activity"/>
    <property type="evidence" value="ECO:0007669"/>
    <property type="project" value="InterPro"/>
</dbReference>
<dbReference type="STRING" id="447093.C0NX51"/>
<feature type="region of interest" description="Disordered" evidence="10">
    <location>
        <begin position="715"/>
        <end position="738"/>
    </location>
</feature>
<dbReference type="InterPro" id="IPR000253">
    <property type="entry name" value="FHA_dom"/>
</dbReference>
<evidence type="ECO:0000256" key="10">
    <source>
        <dbReference type="SAM" id="MobiDB-lite"/>
    </source>
</evidence>
<dbReference type="GO" id="GO:0034045">
    <property type="term" value="C:phagophore assembly site membrane"/>
    <property type="evidence" value="ECO:0007669"/>
    <property type="project" value="UniProtKB-SubCell"/>
</dbReference>
<dbReference type="Gene3D" id="1.10.510.10">
    <property type="entry name" value="Transferase(Phosphotransferase) domain 1"/>
    <property type="match status" value="1"/>
</dbReference>
<name>C0NX51_AJECG</name>
<feature type="domain" description="FHA" evidence="11">
    <location>
        <begin position="130"/>
        <end position="180"/>
    </location>
</feature>
<dbReference type="InterPro" id="IPR017441">
    <property type="entry name" value="Protein_kinase_ATP_BS"/>
</dbReference>
<gene>
    <name evidence="13" type="ORF">HCBG_08043</name>
</gene>
<dbReference type="AlphaFoldDB" id="C0NX51"/>
<dbReference type="VEuPathDB" id="FungiDB:I7I50_08299"/>
<dbReference type="PROSITE" id="PS50006">
    <property type="entry name" value="FHA_DOMAIN"/>
    <property type="match status" value="1"/>
</dbReference>
<dbReference type="InterPro" id="IPR008984">
    <property type="entry name" value="SMAD_FHA_dom_sf"/>
</dbReference>
<protein>
    <recommendedName>
        <fullName evidence="3">Serine/threonine-protein kinase ATG1</fullName>
    </recommendedName>
    <alternativeName>
        <fullName evidence="8">Autophagy-related protein 1</fullName>
    </alternativeName>
    <alternativeName>
        <fullName evidence="4">Serine/threonine-protein kinase atg1</fullName>
    </alternativeName>
</protein>
<dbReference type="InterPro" id="IPR000719">
    <property type="entry name" value="Prot_kinase_dom"/>
</dbReference>